<evidence type="ECO:0008006" key="6">
    <source>
        <dbReference type="Google" id="ProtNLM"/>
    </source>
</evidence>
<keyword evidence="2" id="KW-1133">Transmembrane helix</keyword>
<dbReference type="EMBL" id="MQWD01000001">
    <property type="protein sequence ID" value="PAP78465.1"/>
    <property type="molecule type" value="Genomic_DNA"/>
</dbReference>
<organism evidence="4 5">
    <name type="scientific">Rubrivirga marina</name>
    <dbReference type="NCBI Taxonomy" id="1196024"/>
    <lineage>
        <taxon>Bacteria</taxon>
        <taxon>Pseudomonadati</taxon>
        <taxon>Rhodothermota</taxon>
        <taxon>Rhodothermia</taxon>
        <taxon>Rhodothermales</taxon>
        <taxon>Rubricoccaceae</taxon>
        <taxon>Rubrivirga</taxon>
    </lineage>
</organism>
<keyword evidence="3" id="KW-0732">Signal</keyword>
<reference evidence="4 5" key="1">
    <citation type="submission" date="2016-11" db="EMBL/GenBank/DDBJ databases">
        <title>Study of marine rhodopsin-containing bacteria.</title>
        <authorList>
            <person name="Yoshizawa S."/>
            <person name="Kumagai Y."/>
            <person name="Kogure K."/>
        </authorList>
    </citation>
    <scope>NUCLEOTIDE SEQUENCE [LARGE SCALE GENOMIC DNA]</scope>
    <source>
        <strain evidence="4 5">SAORIC-28</strain>
    </source>
</reference>
<feature type="region of interest" description="Disordered" evidence="1">
    <location>
        <begin position="131"/>
        <end position="159"/>
    </location>
</feature>
<feature type="signal peptide" evidence="3">
    <location>
        <begin position="1"/>
        <end position="16"/>
    </location>
</feature>
<protein>
    <recommendedName>
        <fullName evidence="6">MotA/TolQ/ExbB proton channel domain-containing protein</fullName>
    </recommendedName>
</protein>
<evidence type="ECO:0000313" key="5">
    <source>
        <dbReference type="Proteomes" id="UP000216339"/>
    </source>
</evidence>
<keyword evidence="2" id="KW-0472">Membrane</keyword>
<feature type="transmembrane region" description="Helical" evidence="2">
    <location>
        <begin position="90"/>
        <end position="115"/>
    </location>
</feature>
<sequence>MRLALLSALLAVGASAQPTASALPRLTGSDAAPSLAPEPGITLVTAADWEPPPALVAAGIALDGVFLVGGTAFAVWMAVGIAEGLPEAGLAAPALIGVGGLLVLTSGAAAIVGGIDLLRVARGDAPFLARMFDPNRPRPRRPPAQFPPPGRPPWSPPQY</sequence>
<keyword evidence="2" id="KW-0812">Transmembrane</keyword>
<feature type="transmembrane region" description="Helical" evidence="2">
    <location>
        <begin position="54"/>
        <end position="78"/>
    </location>
</feature>
<dbReference type="Proteomes" id="UP000216339">
    <property type="component" value="Unassembled WGS sequence"/>
</dbReference>
<proteinExistence type="predicted"/>
<evidence type="ECO:0000313" key="4">
    <source>
        <dbReference type="EMBL" id="PAP78465.1"/>
    </source>
</evidence>
<evidence type="ECO:0000256" key="3">
    <source>
        <dbReference type="SAM" id="SignalP"/>
    </source>
</evidence>
<keyword evidence="5" id="KW-1185">Reference proteome</keyword>
<evidence type="ECO:0000256" key="1">
    <source>
        <dbReference type="SAM" id="MobiDB-lite"/>
    </source>
</evidence>
<name>A0A271J681_9BACT</name>
<comment type="caution">
    <text evidence="4">The sequence shown here is derived from an EMBL/GenBank/DDBJ whole genome shotgun (WGS) entry which is preliminary data.</text>
</comment>
<accession>A0A271J681</accession>
<gene>
    <name evidence="4" type="ORF">BSZ37_19555</name>
</gene>
<feature type="chain" id="PRO_5012289577" description="MotA/TolQ/ExbB proton channel domain-containing protein" evidence="3">
    <location>
        <begin position="17"/>
        <end position="159"/>
    </location>
</feature>
<evidence type="ECO:0000256" key="2">
    <source>
        <dbReference type="SAM" id="Phobius"/>
    </source>
</evidence>
<dbReference type="RefSeq" id="WP_095512142.1">
    <property type="nucleotide sequence ID" value="NZ_MQWD01000001.1"/>
</dbReference>
<feature type="compositionally biased region" description="Pro residues" evidence="1">
    <location>
        <begin position="142"/>
        <end position="159"/>
    </location>
</feature>
<dbReference type="AlphaFoldDB" id="A0A271J681"/>